<dbReference type="AlphaFoldDB" id="A0A0A8ZB59"/>
<sequence length="30" mass="3378">MDLSESFTGHCTCILTGPTLYDELMLIFLL</sequence>
<protein>
    <submittedName>
        <fullName evidence="1">Uncharacterized protein</fullName>
    </submittedName>
</protein>
<accession>A0A0A8ZB59</accession>
<proteinExistence type="predicted"/>
<organism evidence="1">
    <name type="scientific">Arundo donax</name>
    <name type="common">Giant reed</name>
    <name type="synonym">Donax arundinaceus</name>
    <dbReference type="NCBI Taxonomy" id="35708"/>
    <lineage>
        <taxon>Eukaryota</taxon>
        <taxon>Viridiplantae</taxon>
        <taxon>Streptophyta</taxon>
        <taxon>Embryophyta</taxon>
        <taxon>Tracheophyta</taxon>
        <taxon>Spermatophyta</taxon>
        <taxon>Magnoliopsida</taxon>
        <taxon>Liliopsida</taxon>
        <taxon>Poales</taxon>
        <taxon>Poaceae</taxon>
        <taxon>PACMAD clade</taxon>
        <taxon>Arundinoideae</taxon>
        <taxon>Arundineae</taxon>
        <taxon>Arundo</taxon>
    </lineage>
</organism>
<dbReference type="EMBL" id="GBRH01263910">
    <property type="protein sequence ID" value="JAD33985.1"/>
    <property type="molecule type" value="Transcribed_RNA"/>
</dbReference>
<evidence type="ECO:0000313" key="1">
    <source>
        <dbReference type="EMBL" id="JAD33985.1"/>
    </source>
</evidence>
<reference evidence="1" key="2">
    <citation type="journal article" date="2015" name="Data Brief">
        <title>Shoot transcriptome of the giant reed, Arundo donax.</title>
        <authorList>
            <person name="Barrero R.A."/>
            <person name="Guerrero F.D."/>
            <person name="Moolhuijzen P."/>
            <person name="Goolsby J.A."/>
            <person name="Tidwell J."/>
            <person name="Bellgard S.E."/>
            <person name="Bellgard M.I."/>
        </authorList>
    </citation>
    <scope>NUCLEOTIDE SEQUENCE</scope>
    <source>
        <tissue evidence="1">Shoot tissue taken approximately 20 cm above the soil surface</tissue>
    </source>
</reference>
<name>A0A0A8ZB59_ARUDO</name>
<reference evidence="1" key="1">
    <citation type="submission" date="2014-09" db="EMBL/GenBank/DDBJ databases">
        <authorList>
            <person name="Magalhaes I.L.F."/>
            <person name="Oliveira U."/>
            <person name="Santos F.R."/>
            <person name="Vidigal T.H.D.A."/>
            <person name="Brescovit A.D."/>
            <person name="Santos A.J."/>
        </authorList>
    </citation>
    <scope>NUCLEOTIDE SEQUENCE</scope>
    <source>
        <tissue evidence="1">Shoot tissue taken approximately 20 cm above the soil surface</tissue>
    </source>
</reference>